<name>A0AC58PA88_CAMBA</name>
<keyword evidence="2" id="KW-0645">Protease</keyword>
<evidence type="ECO:0000313" key="1">
    <source>
        <dbReference type="Proteomes" id="UP001732780"/>
    </source>
</evidence>
<dbReference type="Proteomes" id="UP001732780">
    <property type="component" value="Chromosome 22"/>
</dbReference>
<accession>A0AC58PA88</accession>
<proteinExistence type="predicted"/>
<sequence>MLEKLRPAGQAWSFKKDSEMRESRTGSGGWRRGHRNRDCEVGVHSPASGEPSDAAQAVNREGGAVGAAGSRGWGETCGHVASMAPACQILRWALALGLGLAFEVTHAFRSQDEFLSSLESYEIAFPTRVDHNGALLAFSPPTPRRQRRGTGPLTESRLFYKVAAPSTHFLLNLTRNPRLVAGHVSVEYWTREGLAWQRAARPHCLYAGHLQGQPSTSHVAISTCGGLHGLIVADEEEYLIEPLQGGPKGHRAPEESGPHVVYKRSSLRHPHLDTACGVRDEKPWKGRPWWLRTLKPPPARPLGNETERGQPGLKRSVSRERYVETLVVADKMMVAYHGRRDVEQYVLAIMNIVAKLFQDSSLGNIVNILVTRLILLTEDQPTLEITHHAGKSLDSFCKWQKSIVNHSGHGNAIPENGVANHDTAVLITRYDICIYKNKPCGTLGLAPVGGMCERERSCSINEDIGLATAFTIAHEIGHTFGMNHDGVGNSCGARGQDPAKLMAAHITMKTNPFVWSSCSRDYITSFLDSGLGLCLNNRPPRQDFVYPTVAPGQAYDADEQCRFQHGVKSRQCKYGEVCSELWCLSKSNRCITNSIPAAEGTLCQTHTIDKGWCYKRVCVPFGSRPEGVDGAWGPWTPWGDCSRTCGGGVSSSSRHCDSPRPTIGGKYCLGERRRHRSCNTDDCPPGSQDFREMQCSEFDSVPFRGKFYTWKTYRGGGVKACSLTCLAEGFNFYTERAAAVVDGTPCRPDTVDICVSGECKHVGCDRVLGSDLREDKCRVCGGDGSACETIEGVFSSALLGAGYEEVVWIPKGSVHIFIQDLNLSVSHVALKGDQESLLLEGLPGTPQPHRLPLAGTTFQLRQGPDQTQSLEALGPINTSLIIMVLARTELPALRYRFNAPIARDALPPYSWHYVPWTKCSAQCAGGSQVQAVECRNQLDSSAVAPHHCSAHSKLPKRQRACNTEPCPPDWVVGNWSRCSRSCDAGVRSRSVVCQRRVSAAEEKALDDSACPQPRPPVLEACHGPACPPEWAALDWSECTPSCGPGLRHRVVLCKSADHRATLPPAHCPPAAKPPATMRCNLRRCPPARWVAGEWGECSAQCGFGQQQRPVRCSSHTGQPSRECAEALRPPATQQCEAKCDSAPPGDGLEECKDVNKVAYCPLVLKFQFCSRAYFRQMCCKTCQGR</sequence>
<protein>
    <submittedName>
        <fullName evidence="2">A disintegrin and metalloproteinase with thrombospondin motifs 10 isoform X1</fullName>
    </submittedName>
</protein>
<keyword evidence="2" id="KW-0482">Metalloprotease</keyword>
<keyword evidence="1" id="KW-1185">Reference proteome</keyword>
<organism evidence="1 2">
    <name type="scientific">Camelus bactrianus</name>
    <name type="common">Bactrian camel</name>
    <dbReference type="NCBI Taxonomy" id="9837"/>
    <lineage>
        <taxon>Eukaryota</taxon>
        <taxon>Metazoa</taxon>
        <taxon>Chordata</taxon>
        <taxon>Craniata</taxon>
        <taxon>Vertebrata</taxon>
        <taxon>Euteleostomi</taxon>
        <taxon>Mammalia</taxon>
        <taxon>Eutheria</taxon>
        <taxon>Laurasiatheria</taxon>
        <taxon>Artiodactyla</taxon>
        <taxon>Tylopoda</taxon>
        <taxon>Camelidae</taxon>
        <taxon>Camelus</taxon>
    </lineage>
</organism>
<keyword evidence="2" id="KW-0378">Hydrolase</keyword>
<reference evidence="2" key="1">
    <citation type="submission" date="2025-08" db="UniProtKB">
        <authorList>
            <consortium name="RefSeq"/>
        </authorList>
    </citation>
    <scope>IDENTIFICATION</scope>
    <source>
        <tissue evidence="2">Blood</tissue>
    </source>
</reference>
<evidence type="ECO:0000313" key="2">
    <source>
        <dbReference type="RefSeq" id="XP_074206943.1"/>
    </source>
</evidence>
<gene>
    <name evidence="2" type="primary">ADAMTS10</name>
</gene>
<dbReference type="RefSeq" id="XP_074206943.1">
    <property type="nucleotide sequence ID" value="XM_074350842.1"/>
</dbReference>